<feature type="domain" description="Virulence-associated protein E-like" evidence="1">
    <location>
        <begin position="97"/>
        <end position="307"/>
    </location>
</feature>
<dbReference type="Proteomes" id="UP000291124">
    <property type="component" value="Chromosome"/>
</dbReference>
<dbReference type="AlphaFoldDB" id="A0A4P6YFR8"/>
<reference evidence="3" key="1">
    <citation type="submission" date="2019-03" db="EMBL/GenBank/DDBJ databases">
        <title>Flavobacterium sp.</title>
        <authorList>
            <person name="Kim H."/>
        </authorList>
    </citation>
    <scope>NUCLEOTIDE SEQUENCE [LARGE SCALE GENOMIC DNA]</scope>
    <source>
        <strain evidence="3">GS13</strain>
    </source>
</reference>
<dbReference type="PANTHER" id="PTHR34985">
    <property type="entry name" value="SLR0554 PROTEIN"/>
    <property type="match status" value="1"/>
</dbReference>
<evidence type="ECO:0000313" key="3">
    <source>
        <dbReference type="Proteomes" id="UP000291124"/>
    </source>
</evidence>
<sequence length="387" mass="45903">MIKRRDFKKRIILKIMIIIEKYLNNKYTFQYNVLTNRTFIKAKKDKDFKLLDGYKINSIKRELNNNKYPCSQSDIKSLLESDYVPKFNPFVDYFEKLPKWNRKTDYIQQLIDTVKTTNQEDFAWAFKKWLVAMVACAIEDDITNQAILIFTGGQGIGKTTWMGKLVPDTLKDYFFSGTIQPNNKDNNLLLSERLLINLDELASFNKKQIELFKEMITKGIVSERRAYGHYTENYIRRASFVGSSNHNEILMDVTGNRRFLCFEAKTIELDHTLNMDLVYSQVMHILKEENFKYFFDLEDIARLEENNKMFKQSCEEEEWIEDLFDIVSNSDANILYYSASEIIEYIKKKKNFYQKISPIDIGKIMTSKGFERKKIKGSWKYIVRLKQ</sequence>
<dbReference type="InterPro" id="IPR027417">
    <property type="entry name" value="P-loop_NTPase"/>
</dbReference>
<dbReference type="EMBL" id="CP037933">
    <property type="protein sequence ID" value="QBN19764.1"/>
    <property type="molecule type" value="Genomic_DNA"/>
</dbReference>
<name>A0A4P6YFR8_9FLAO</name>
<evidence type="ECO:0000259" key="1">
    <source>
        <dbReference type="Pfam" id="PF05272"/>
    </source>
</evidence>
<dbReference type="InterPro" id="IPR007936">
    <property type="entry name" value="VapE-like_dom"/>
</dbReference>
<dbReference type="PANTHER" id="PTHR34985:SF1">
    <property type="entry name" value="SLR0554 PROTEIN"/>
    <property type="match status" value="1"/>
</dbReference>
<keyword evidence="3" id="KW-1185">Reference proteome</keyword>
<dbReference type="Pfam" id="PF05272">
    <property type="entry name" value="VapE-like_dom"/>
    <property type="match status" value="1"/>
</dbReference>
<dbReference type="KEGG" id="fnk:E1750_13445"/>
<organism evidence="2 3">
    <name type="scientific">Flavobacterium nackdongense</name>
    <dbReference type="NCBI Taxonomy" id="2547394"/>
    <lineage>
        <taxon>Bacteria</taxon>
        <taxon>Pseudomonadati</taxon>
        <taxon>Bacteroidota</taxon>
        <taxon>Flavobacteriia</taxon>
        <taxon>Flavobacteriales</taxon>
        <taxon>Flavobacteriaceae</taxon>
        <taxon>Flavobacterium</taxon>
    </lineage>
</organism>
<dbReference type="SUPFAM" id="SSF52540">
    <property type="entry name" value="P-loop containing nucleoside triphosphate hydrolases"/>
    <property type="match status" value="1"/>
</dbReference>
<proteinExistence type="predicted"/>
<gene>
    <name evidence="2" type="ORF">E1750_13445</name>
</gene>
<evidence type="ECO:0000313" key="2">
    <source>
        <dbReference type="EMBL" id="QBN19764.1"/>
    </source>
</evidence>
<dbReference type="RefSeq" id="WP_133277280.1">
    <property type="nucleotide sequence ID" value="NZ_CP037933.1"/>
</dbReference>
<protein>
    <submittedName>
        <fullName evidence="2">Virulence-associated e family protein</fullName>
    </submittedName>
</protein>
<dbReference type="OrthoDB" id="9801888at2"/>
<accession>A0A4P6YFR8</accession>